<reference evidence="5" key="1">
    <citation type="submission" date="2018-05" db="EMBL/GenBank/DDBJ databases">
        <title>Organellar genomes of Gracilariaceae.</title>
        <authorList>
            <person name="Iha C."/>
            <person name="Oliveira M.C."/>
        </authorList>
    </citation>
    <scope>NUCLEOTIDE SEQUENCE</scope>
</reference>
<geneLocation type="mitochondrion" evidence="5"/>
<dbReference type="InterPro" id="IPR036920">
    <property type="entry name" value="Ribosomal_uL16_sf"/>
</dbReference>
<sequence>MLKIKKTHNKYPFKRKQSNHTLKYGLFGLKASSFGRLTENQFNVLHWAIIRKLKKITNNNNFRFWNFLLFNLTLTKFNLESRMGKGKGAIYTRAIYIRPGTVLFEFDGLQEQQMLQLFNYITKQIPLKVIFIKRFLR</sequence>
<dbReference type="PANTHER" id="PTHR12220:SF13">
    <property type="entry name" value="LARGE RIBOSOMAL SUBUNIT PROTEIN UL16M"/>
    <property type="match status" value="1"/>
</dbReference>
<proteinExistence type="inferred from homology"/>
<dbReference type="InterPro" id="IPR000114">
    <property type="entry name" value="Ribosomal_uL16_bact-type"/>
</dbReference>
<dbReference type="GO" id="GO:0003735">
    <property type="term" value="F:structural constituent of ribosome"/>
    <property type="evidence" value="ECO:0007669"/>
    <property type="project" value="InterPro"/>
</dbReference>
<evidence type="ECO:0000256" key="4">
    <source>
        <dbReference type="RuleBase" id="RU004413"/>
    </source>
</evidence>
<dbReference type="PANTHER" id="PTHR12220">
    <property type="entry name" value="50S/60S RIBOSOMAL PROTEIN L16"/>
    <property type="match status" value="1"/>
</dbReference>
<dbReference type="Gene3D" id="3.90.1170.10">
    <property type="entry name" value="Ribosomal protein L10e/L16"/>
    <property type="match status" value="1"/>
</dbReference>
<dbReference type="PROSITE" id="PS00701">
    <property type="entry name" value="RIBOSOMAL_L16_2"/>
    <property type="match status" value="1"/>
</dbReference>
<evidence type="ECO:0000256" key="3">
    <source>
        <dbReference type="ARBA" id="ARBA00023274"/>
    </source>
</evidence>
<organism evidence="5">
    <name type="scientific">Melanthalia intermedia</name>
    <dbReference type="NCBI Taxonomy" id="172989"/>
    <lineage>
        <taxon>Eukaryota</taxon>
        <taxon>Rhodophyta</taxon>
        <taxon>Florideophyceae</taxon>
        <taxon>Rhodymeniophycidae</taxon>
        <taxon>Gracilariales</taxon>
        <taxon>Gracilariaceae</taxon>
        <taxon>Melanthalia</taxon>
    </lineage>
</organism>
<dbReference type="GO" id="GO:0032543">
    <property type="term" value="P:mitochondrial translation"/>
    <property type="evidence" value="ECO:0007669"/>
    <property type="project" value="TreeGrafter"/>
</dbReference>
<dbReference type="SUPFAM" id="SSF54686">
    <property type="entry name" value="Ribosomal protein L16p/L10e"/>
    <property type="match status" value="1"/>
</dbReference>
<accession>A0A345UBN4</accession>
<dbReference type="GO" id="GO:0019843">
    <property type="term" value="F:rRNA binding"/>
    <property type="evidence" value="ECO:0007669"/>
    <property type="project" value="InterPro"/>
</dbReference>
<keyword evidence="5" id="KW-0496">Mitochondrion</keyword>
<dbReference type="CDD" id="cd01433">
    <property type="entry name" value="Ribosomal_L16_L10e"/>
    <property type="match status" value="1"/>
</dbReference>
<comment type="similarity">
    <text evidence="1 4">Belongs to the universal ribosomal protein uL16 family.</text>
</comment>
<protein>
    <submittedName>
        <fullName evidence="5">Ribosomal protein L16</fullName>
    </submittedName>
</protein>
<evidence type="ECO:0000256" key="2">
    <source>
        <dbReference type="ARBA" id="ARBA00022980"/>
    </source>
</evidence>
<dbReference type="PRINTS" id="PR00060">
    <property type="entry name" value="RIBOSOMALL16"/>
</dbReference>
<dbReference type="InterPro" id="IPR016180">
    <property type="entry name" value="Ribosomal_uL16_dom"/>
</dbReference>
<dbReference type="Pfam" id="PF00252">
    <property type="entry name" value="Ribosomal_L16"/>
    <property type="match status" value="1"/>
</dbReference>
<gene>
    <name evidence="5" type="primary">rpl16</name>
</gene>
<keyword evidence="3 4" id="KW-0687">Ribonucleoprotein</keyword>
<dbReference type="RefSeq" id="YP_009511943.1">
    <property type="nucleotide sequence ID" value="NC_039152.1"/>
</dbReference>
<dbReference type="EMBL" id="MH396025">
    <property type="protein sequence ID" value="AXI97870.1"/>
    <property type="molecule type" value="Genomic_DNA"/>
</dbReference>
<evidence type="ECO:0000313" key="5">
    <source>
        <dbReference type="EMBL" id="AXI97870.1"/>
    </source>
</evidence>
<name>A0A345UBN4_9FLOR</name>
<dbReference type="GO" id="GO:0005762">
    <property type="term" value="C:mitochondrial large ribosomal subunit"/>
    <property type="evidence" value="ECO:0007669"/>
    <property type="project" value="TreeGrafter"/>
</dbReference>
<dbReference type="InterPro" id="IPR020798">
    <property type="entry name" value="Ribosomal_uL16_CS"/>
</dbReference>
<evidence type="ECO:0000256" key="1">
    <source>
        <dbReference type="ARBA" id="ARBA00008931"/>
    </source>
</evidence>
<dbReference type="GeneID" id="37624698"/>
<keyword evidence="2 4" id="KW-0689">Ribosomal protein</keyword>
<dbReference type="InterPro" id="IPR047873">
    <property type="entry name" value="Ribosomal_uL16"/>
</dbReference>
<dbReference type="AlphaFoldDB" id="A0A345UBN4"/>